<dbReference type="InterPro" id="IPR003439">
    <property type="entry name" value="ABC_transporter-like_ATP-bd"/>
</dbReference>
<dbReference type="PROSITE" id="PS50893">
    <property type="entry name" value="ABC_TRANSPORTER_2"/>
    <property type="match status" value="1"/>
</dbReference>
<keyword evidence="13" id="KW-0378">Hydrolase</keyword>
<evidence type="ECO:0000256" key="5">
    <source>
        <dbReference type="ARBA" id="ARBA00022741"/>
    </source>
</evidence>
<dbReference type="OrthoDB" id="5288404at2"/>
<dbReference type="Pfam" id="PF00005">
    <property type="entry name" value="ABC_tran"/>
    <property type="match status" value="1"/>
</dbReference>
<dbReference type="RefSeq" id="WP_115937092.1">
    <property type="nucleotide sequence ID" value="NZ_QRDW01000005.1"/>
</dbReference>
<evidence type="ECO:0000256" key="4">
    <source>
        <dbReference type="ARBA" id="ARBA00022692"/>
    </source>
</evidence>
<dbReference type="PROSITE" id="PS00211">
    <property type="entry name" value="ABC_TRANSPORTER_1"/>
    <property type="match status" value="1"/>
</dbReference>
<dbReference type="InterPro" id="IPR011527">
    <property type="entry name" value="ABC1_TM_dom"/>
</dbReference>
<feature type="domain" description="ABC transmembrane type-1" evidence="12">
    <location>
        <begin position="21"/>
        <end position="297"/>
    </location>
</feature>
<feature type="transmembrane region" description="Helical" evidence="10">
    <location>
        <begin position="244"/>
        <end position="262"/>
    </location>
</feature>
<feature type="compositionally biased region" description="Basic and acidic residues" evidence="9">
    <location>
        <begin position="585"/>
        <end position="598"/>
    </location>
</feature>
<dbReference type="PANTHER" id="PTHR24221">
    <property type="entry name" value="ATP-BINDING CASSETTE SUB-FAMILY B"/>
    <property type="match status" value="1"/>
</dbReference>
<feature type="compositionally biased region" description="Basic and acidic residues" evidence="9">
    <location>
        <begin position="692"/>
        <end position="720"/>
    </location>
</feature>
<evidence type="ECO:0000256" key="7">
    <source>
        <dbReference type="ARBA" id="ARBA00022989"/>
    </source>
</evidence>
<feature type="transmembrane region" description="Helical" evidence="10">
    <location>
        <begin position="118"/>
        <end position="135"/>
    </location>
</feature>
<dbReference type="SUPFAM" id="SSF52540">
    <property type="entry name" value="P-loop containing nucleoside triphosphate hydrolases"/>
    <property type="match status" value="1"/>
</dbReference>
<accession>A0A3D9HK14</accession>
<dbReference type="GO" id="GO:0008233">
    <property type="term" value="F:peptidase activity"/>
    <property type="evidence" value="ECO:0007669"/>
    <property type="project" value="UniProtKB-KW"/>
</dbReference>
<dbReference type="Proteomes" id="UP000256845">
    <property type="component" value="Unassembled WGS sequence"/>
</dbReference>
<dbReference type="GO" id="GO:0030253">
    <property type="term" value="P:protein secretion by the type I secretion system"/>
    <property type="evidence" value="ECO:0007669"/>
    <property type="project" value="InterPro"/>
</dbReference>
<keyword evidence="4 10" id="KW-0812">Transmembrane</keyword>
<evidence type="ECO:0000259" key="12">
    <source>
        <dbReference type="PROSITE" id="PS50929"/>
    </source>
</evidence>
<dbReference type="InterPro" id="IPR036640">
    <property type="entry name" value="ABC1_TM_sf"/>
</dbReference>
<protein>
    <submittedName>
        <fullName evidence="13">ATP-binding cassette subfamily C protein/ATP-binding cassette subfamily C exporter for protease/lipase/ATP-binding cassette subfamily C protein EexD</fullName>
    </submittedName>
</protein>
<keyword evidence="8 10" id="KW-0472">Membrane</keyword>
<evidence type="ECO:0000256" key="6">
    <source>
        <dbReference type="ARBA" id="ARBA00022840"/>
    </source>
</evidence>
<dbReference type="GO" id="GO:0005886">
    <property type="term" value="C:plasma membrane"/>
    <property type="evidence" value="ECO:0007669"/>
    <property type="project" value="UniProtKB-SubCell"/>
</dbReference>
<comment type="caution">
    <text evidence="13">The sequence shown here is derived from an EMBL/GenBank/DDBJ whole genome shotgun (WGS) entry which is preliminary data.</text>
</comment>
<dbReference type="PANTHER" id="PTHR24221:SF248">
    <property type="entry name" value="ABC TRANSPORTER TRANSMEMBRANE REGION"/>
    <property type="match status" value="1"/>
</dbReference>
<dbReference type="Gene3D" id="3.40.50.300">
    <property type="entry name" value="P-loop containing nucleotide triphosphate hydrolases"/>
    <property type="match status" value="1"/>
</dbReference>
<keyword evidence="14" id="KW-1185">Reference proteome</keyword>
<organism evidence="13 14">
    <name type="scientific">Aestuariispira insulae</name>
    <dbReference type="NCBI Taxonomy" id="1461337"/>
    <lineage>
        <taxon>Bacteria</taxon>
        <taxon>Pseudomonadati</taxon>
        <taxon>Pseudomonadota</taxon>
        <taxon>Alphaproteobacteria</taxon>
        <taxon>Rhodospirillales</taxon>
        <taxon>Kiloniellaceae</taxon>
        <taxon>Aestuariispira</taxon>
    </lineage>
</organism>
<dbReference type="EMBL" id="QRDW01000005">
    <property type="protein sequence ID" value="RED49852.1"/>
    <property type="molecule type" value="Genomic_DNA"/>
</dbReference>
<dbReference type="Gene3D" id="1.20.1560.10">
    <property type="entry name" value="ABC transporter type 1, transmembrane domain"/>
    <property type="match status" value="1"/>
</dbReference>
<evidence type="ECO:0000256" key="10">
    <source>
        <dbReference type="SAM" id="Phobius"/>
    </source>
</evidence>
<dbReference type="FunFam" id="3.40.50.300:FF:001444">
    <property type="entry name" value="ABC transporter ATP-binding protein"/>
    <property type="match status" value="1"/>
</dbReference>
<proteinExistence type="predicted"/>
<keyword evidence="7 10" id="KW-1133">Transmembrane helix</keyword>
<keyword evidence="5" id="KW-0547">Nucleotide-binding</keyword>
<dbReference type="GO" id="GO:0005524">
    <property type="term" value="F:ATP binding"/>
    <property type="evidence" value="ECO:0007669"/>
    <property type="project" value="UniProtKB-KW"/>
</dbReference>
<evidence type="ECO:0000256" key="2">
    <source>
        <dbReference type="ARBA" id="ARBA00022448"/>
    </source>
</evidence>
<keyword evidence="3" id="KW-1003">Cell membrane</keyword>
<dbReference type="InterPro" id="IPR039421">
    <property type="entry name" value="Type_1_exporter"/>
</dbReference>
<feature type="region of interest" description="Disordered" evidence="9">
    <location>
        <begin position="555"/>
        <end position="720"/>
    </location>
</feature>
<evidence type="ECO:0000256" key="3">
    <source>
        <dbReference type="ARBA" id="ARBA00022475"/>
    </source>
</evidence>
<dbReference type="SUPFAM" id="SSF90123">
    <property type="entry name" value="ABC transporter transmembrane region"/>
    <property type="match status" value="1"/>
</dbReference>
<dbReference type="GO" id="GO:0034040">
    <property type="term" value="F:ATPase-coupled lipid transmembrane transporter activity"/>
    <property type="evidence" value="ECO:0007669"/>
    <property type="project" value="TreeGrafter"/>
</dbReference>
<keyword evidence="13" id="KW-0645">Protease</keyword>
<dbReference type="GO" id="GO:0030256">
    <property type="term" value="C:type I protein secretion system complex"/>
    <property type="evidence" value="ECO:0007669"/>
    <property type="project" value="InterPro"/>
</dbReference>
<evidence type="ECO:0000259" key="11">
    <source>
        <dbReference type="PROSITE" id="PS50893"/>
    </source>
</evidence>
<sequence length="720" mass="78996">MWTELESTYRYAIGRCKRTLVIAFVFGLFINMFQFVIPIYMMQMFDRVLPSSSMDTLIYLTAIAVFALFIMMLMEVVRSRLLSRTGSWFEEFLSKTAFETAIAAALERKNYHSDATRDLFIIRSFLSGGGINALLDAPLVPIFLGVCFLLHPVFGMIATGGAVVMFGFAVLNEKATHKPMMEASEAGREAHRRIAAATRHPEAIDAMGMLRGVANRWYDANAKSLEFHAIASERSAMISSCSKFVRMMIQVTVLGAGAILVMRQEMTPGVTIAVSMIIGRALAPLEQSIGVWKSLLQVRDSLSKLKTLFHEVKVRDKGMELPTPEGHLSVEGLNYLLPGASNYLLRNVSFEINPGEVVVITGPSTAGKSTLARMIMGTIKPTSGAVRLDGADVYDWDRGQFGRFAGYLPQDIELYGGTVRENIGRMEDADWGETVIAAKMANCHEMILRLPNGYDSQIGEDGVSLSGGQRQRIGLARAIFGNPKLVVLDEPDSDLDLDGEQALTEAIRELKARGTTVVLVAHRSTILRVVDRILILREGQVEIFGPRDEVLTKLRGGRGQGALEKPQDGNGEPKRLAKPHLAALHAREQAKQRAKDADMSDAPATKRARKRQSPVSNSQLGIKPMKQGKSGAGLEFQMSGADGEQKKVDPQPVEENASGEKPSSAIKGRVTVKSVTEGAGKEDADNMTIDWQKARAGRETDRSQMLPFRKDKTAMSKADD</sequence>
<evidence type="ECO:0000313" key="13">
    <source>
        <dbReference type="EMBL" id="RED49852.1"/>
    </source>
</evidence>
<dbReference type="GO" id="GO:0016887">
    <property type="term" value="F:ATP hydrolysis activity"/>
    <property type="evidence" value="ECO:0007669"/>
    <property type="project" value="InterPro"/>
</dbReference>
<dbReference type="InterPro" id="IPR010128">
    <property type="entry name" value="ATPase_T1SS_PrtD-like"/>
</dbReference>
<keyword evidence="6 13" id="KW-0067">ATP-binding</keyword>
<comment type="subcellular location">
    <subcellularLocation>
        <location evidence="1">Cell membrane</location>
        <topology evidence="1">Multi-pass membrane protein</topology>
    </subcellularLocation>
</comment>
<dbReference type="InterPro" id="IPR017871">
    <property type="entry name" value="ABC_transporter-like_CS"/>
</dbReference>
<feature type="transmembrane region" description="Helical" evidence="10">
    <location>
        <begin position="57"/>
        <end position="77"/>
    </location>
</feature>
<dbReference type="GO" id="GO:0140359">
    <property type="term" value="F:ABC-type transporter activity"/>
    <property type="evidence" value="ECO:0007669"/>
    <property type="project" value="InterPro"/>
</dbReference>
<feature type="domain" description="ABC transporter" evidence="11">
    <location>
        <begin position="328"/>
        <end position="563"/>
    </location>
</feature>
<dbReference type="PROSITE" id="PS50929">
    <property type="entry name" value="ABC_TM1F"/>
    <property type="match status" value="1"/>
</dbReference>
<feature type="compositionally biased region" description="Basic and acidic residues" evidence="9">
    <location>
        <begin position="565"/>
        <end position="575"/>
    </location>
</feature>
<dbReference type="GO" id="GO:0006508">
    <property type="term" value="P:proteolysis"/>
    <property type="evidence" value="ECO:0007669"/>
    <property type="project" value="UniProtKB-KW"/>
</dbReference>
<gene>
    <name evidence="13" type="ORF">DFP90_105224</name>
</gene>
<evidence type="ECO:0000256" key="1">
    <source>
        <dbReference type="ARBA" id="ARBA00004651"/>
    </source>
</evidence>
<dbReference type="SMART" id="SM00382">
    <property type="entry name" value="AAA"/>
    <property type="match status" value="1"/>
</dbReference>
<dbReference type="CDD" id="cd03246">
    <property type="entry name" value="ABCC_Protease_Secretion"/>
    <property type="match status" value="1"/>
</dbReference>
<evidence type="ECO:0000256" key="8">
    <source>
        <dbReference type="ARBA" id="ARBA00023136"/>
    </source>
</evidence>
<keyword evidence="2" id="KW-0813">Transport</keyword>
<evidence type="ECO:0000256" key="9">
    <source>
        <dbReference type="SAM" id="MobiDB-lite"/>
    </source>
</evidence>
<reference evidence="13 14" key="1">
    <citation type="submission" date="2018-07" db="EMBL/GenBank/DDBJ databases">
        <title>Genomic Encyclopedia of Type Strains, Phase III (KMG-III): the genomes of soil and plant-associated and newly described type strains.</title>
        <authorList>
            <person name="Whitman W."/>
        </authorList>
    </citation>
    <scope>NUCLEOTIDE SEQUENCE [LARGE SCALE GENOMIC DNA]</scope>
    <source>
        <strain evidence="13 14">CECT 8488</strain>
    </source>
</reference>
<evidence type="ECO:0000313" key="14">
    <source>
        <dbReference type="Proteomes" id="UP000256845"/>
    </source>
</evidence>
<dbReference type="InterPro" id="IPR027417">
    <property type="entry name" value="P-loop_NTPase"/>
</dbReference>
<dbReference type="NCBIfam" id="TIGR01842">
    <property type="entry name" value="type_I_sec_PrtD"/>
    <property type="match status" value="1"/>
</dbReference>
<dbReference type="InterPro" id="IPR003593">
    <property type="entry name" value="AAA+_ATPase"/>
</dbReference>
<name>A0A3D9HK14_9PROT</name>
<dbReference type="Pfam" id="PF00664">
    <property type="entry name" value="ABC_membrane"/>
    <property type="match status" value="1"/>
</dbReference>
<dbReference type="AlphaFoldDB" id="A0A3D9HK14"/>
<feature type="transmembrane region" description="Helical" evidence="10">
    <location>
        <begin position="141"/>
        <end position="171"/>
    </location>
</feature>
<feature type="transmembrane region" description="Helical" evidence="10">
    <location>
        <begin position="20"/>
        <end position="45"/>
    </location>
</feature>